<keyword evidence="6" id="KW-1185">Reference proteome</keyword>
<comment type="subcellular location">
    <subcellularLocation>
        <location evidence="1">Membrane</location>
    </subcellularLocation>
</comment>
<proteinExistence type="inferred from homology"/>
<name>A0A1Y1UKR1_9TREE</name>
<feature type="domain" description="Cysteine-rich transmembrane" evidence="4">
    <location>
        <begin position="114"/>
        <end position="137"/>
    </location>
</feature>
<dbReference type="Proteomes" id="UP000193218">
    <property type="component" value="Unassembled WGS sequence"/>
</dbReference>
<evidence type="ECO:0000313" key="5">
    <source>
        <dbReference type="EMBL" id="ORX38643.1"/>
    </source>
</evidence>
<gene>
    <name evidence="5" type="ORF">BD324DRAFT_621759</name>
</gene>
<evidence type="ECO:0000256" key="1">
    <source>
        <dbReference type="ARBA" id="ARBA00004370"/>
    </source>
</evidence>
<keyword evidence="3" id="KW-0472">Membrane</keyword>
<dbReference type="AlphaFoldDB" id="A0A1Y1UKR1"/>
<evidence type="ECO:0000259" key="4">
    <source>
        <dbReference type="Pfam" id="PF12734"/>
    </source>
</evidence>
<sequence>MRQVADAMPLWLLHQTTTGRIRSTSIWPTARLSSTTRRIRSTAAILPTSSSGELQRLWVHSICQAHSLPFRSNRINSLNSVSNGCLTADGPVAWQKIDGLGFAEYYQPQPQPQPVYVQQQRPQGNQGGGGCCSGCLAWCVTWLRRFQIIY</sequence>
<comment type="similarity">
    <text evidence="2">Belongs to the CYSTM1 family.</text>
</comment>
<dbReference type="RefSeq" id="XP_021872565.1">
    <property type="nucleotide sequence ID" value="XM_022015403.1"/>
</dbReference>
<reference evidence="5 6" key="1">
    <citation type="submission" date="2017-03" db="EMBL/GenBank/DDBJ databases">
        <title>Widespread Adenine N6-methylation of Active Genes in Fungi.</title>
        <authorList>
            <consortium name="DOE Joint Genome Institute"/>
            <person name="Mondo S.J."/>
            <person name="Dannebaum R.O."/>
            <person name="Kuo R.C."/>
            <person name="Louie K.B."/>
            <person name="Bewick A.J."/>
            <person name="Labutti K."/>
            <person name="Haridas S."/>
            <person name="Kuo A."/>
            <person name="Salamov A."/>
            <person name="Ahrendt S.R."/>
            <person name="Lau R."/>
            <person name="Bowen B.P."/>
            <person name="Lipzen A."/>
            <person name="Sullivan W."/>
            <person name="Andreopoulos W.B."/>
            <person name="Clum A."/>
            <person name="Lindquist E."/>
            <person name="Daum C."/>
            <person name="Northen T.R."/>
            <person name="Ramamoorthy G."/>
            <person name="Schmitz R.J."/>
            <person name="Gryganskyi A."/>
            <person name="Culley D."/>
            <person name="Magnuson J."/>
            <person name="James T.Y."/>
            <person name="O'Malley M.A."/>
            <person name="Stajich J.E."/>
            <person name="Spatafora J.W."/>
            <person name="Visel A."/>
            <person name="Grigoriev I.V."/>
        </authorList>
    </citation>
    <scope>NUCLEOTIDE SEQUENCE [LARGE SCALE GENOMIC DNA]</scope>
    <source>
        <strain evidence="5 6">NRRL Y-17943</strain>
    </source>
</reference>
<evidence type="ECO:0000256" key="3">
    <source>
        <dbReference type="ARBA" id="ARBA00023136"/>
    </source>
</evidence>
<dbReference type="GeneID" id="33557212"/>
<dbReference type="Pfam" id="PF12734">
    <property type="entry name" value="CYSTM"/>
    <property type="match status" value="1"/>
</dbReference>
<accession>A0A1Y1UKR1</accession>
<protein>
    <recommendedName>
        <fullName evidence="4">Cysteine-rich transmembrane domain-containing protein</fullName>
    </recommendedName>
</protein>
<dbReference type="InParanoid" id="A0A1Y1UKR1"/>
<evidence type="ECO:0000256" key="2">
    <source>
        <dbReference type="ARBA" id="ARBA00009444"/>
    </source>
</evidence>
<dbReference type="InterPro" id="IPR028144">
    <property type="entry name" value="CYSTM_dom"/>
</dbReference>
<organism evidence="5 6">
    <name type="scientific">Kockovaella imperatae</name>
    <dbReference type="NCBI Taxonomy" id="4999"/>
    <lineage>
        <taxon>Eukaryota</taxon>
        <taxon>Fungi</taxon>
        <taxon>Dikarya</taxon>
        <taxon>Basidiomycota</taxon>
        <taxon>Agaricomycotina</taxon>
        <taxon>Tremellomycetes</taxon>
        <taxon>Tremellales</taxon>
        <taxon>Cuniculitremaceae</taxon>
        <taxon>Kockovaella</taxon>
    </lineage>
</organism>
<evidence type="ECO:0000313" key="6">
    <source>
        <dbReference type="Proteomes" id="UP000193218"/>
    </source>
</evidence>
<comment type="caution">
    <text evidence="5">The sequence shown here is derived from an EMBL/GenBank/DDBJ whole genome shotgun (WGS) entry which is preliminary data.</text>
</comment>
<dbReference type="EMBL" id="NBSH01000004">
    <property type="protein sequence ID" value="ORX38643.1"/>
    <property type="molecule type" value="Genomic_DNA"/>
</dbReference>